<dbReference type="Proteomes" id="UP000635245">
    <property type="component" value="Unassembled WGS sequence"/>
</dbReference>
<dbReference type="GO" id="GO:0003700">
    <property type="term" value="F:DNA-binding transcription factor activity"/>
    <property type="evidence" value="ECO:0007669"/>
    <property type="project" value="InterPro"/>
</dbReference>
<dbReference type="SMART" id="SM00342">
    <property type="entry name" value="HTH_ARAC"/>
    <property type="match status" value="1"/>
</dbReference>
<dbReference type="Gene3D" id="1.10.10.60">
    <property type="entry name" value="Homeodomain-like"/>
    <property type="match status" value="1"/>
</dbReference>
<dbReference type="GO" id="GO:0043565">
    <property type="term" value="F:sequence-specific DNA binding"/>
    <property type="evidence" value="ECO:0007669"/>
    <property type="project" value="InterPro"/>
</dbReference>
<dbReference type="RefSeq" id="WP_200324500.1">
    <property type="nucleotide sequence ID" value="NZ_JAENJH010000010.1"/>
</dbReference>
<evidence type="ECO:0000256" key="3">
    <source>
        <dbReference type="ARBA" id="ARBA00023163"/>
    </source>
</evidence>
<keyword evidence="1" id="KW-0805">Transcription regulation</keyword>
<accession>A0A934R0C4</accession>
<keyword evidence="2" id="KW-0238">DNA-binding</keyword>
<evidence type="ECO:0000256" key="1">
    <source>
        <dbReference type="ARBA" id="ARBA00023015"/>
    </source>
</evidence>
<proteinExistence type="predicted"/>
<dbReference type="Pfam" id="PF12833">
    <property type="entry name" value="HTH_18"/>
    <property type="match status" value="1"/>
</dbReference>
<dbReference type="InterPro" id="IPR018060">
    <property type="entry name" value="HTH_AraC"/>
</dbReference>
<dbReference type="PANTHER" id="PTHR46796:SF15">
    <property type="entry name" value="BLL1074 PROTEIN"/>
    <property type="match status" value="1"/>
</dbReference>
<dbReference type="PANTHER" id="PTHR46796">
    <property type="entry name" value="HTH-TYPE TRANSCRIPTIONAL ACTIVATOR RHAS-RELATED"/>
    <property type="match status" value="1"/>
</dbReference>
<evidence type="ECO:0000313" key="5">
    <source>
        <dbReference type="EMBL" id="MBK1788528.1"/>
    </source>
</evidence>
<dbReference type="InterPro" id="IPR050204">
    <property type="entry name" value="AraC_XylS_family_regulators"/>
</dbReference>
<dbReference type="AlphaFoldDB" id="A0A934R0C4"/>
<sequence length="229" mass="24167">MYRETAAPAGLRGIVRCLWESRLGGPKRIVPDGCADLMVAGERVFVAGPDTGPWDSDLPEGTVVHGIRFRPGQAPRALGMAAAELTNQRVALADLWGSRGANATEQLLHRPAALAEVVAGVADPRRDPELELLLHRLDAGAPRVSDALDGLGVGERQLRRRFTLAVGYGPATYLRVARLRRAIALAGSSGDLASLAAAAGYADQAHLSRDCRELTGSTPGAYFALSRAA</sequence>
<comment type="caution">
    <text evidence="5">The sequence shown here is derived from an EMBL/GenBank/DDBJ whole genome shotgun (WGS) entry which is preliminary data.</text>
</comment>
<evidence type="ECO:0000259" key="4">
    <source>
        <dbReference type="PROSITE" id="PS01124"/>
    </source>
</evidence>
<dbReference type="Pfam" id="PF20240">
    <property type="entry name" value="DUF6597"/>
    <property type="match status" value="1"/>
</dbReference>
<reference evidence="5" key="1">
    <citation type="submission" date="2020-12" db="EMBL/GenBank/DDBJ databases">
        <title>Prauserella sp. ASG 168, a novel actinomycete isolated from cave rock.</title>
        <authorList>
            <person name="Suriyachadkun C."/>
        </authorList>
    </citation>
    <scope>NUCLEOTIDE SEQUENCE</scope>
    <source>
        <strain evidence="5">ASG 168</strain>
    </source>
</reference>
<keyword evidence="3" id="KW-0804">Transcription</keyword>
<protein>
    <submittedName>
        <fullName evidence="5">AraC family transcriptional regulator</fullName>
    </submittedName>
</protein>
<evidence type="ECO:0000313" key="6">
    <source>
        <dbReference type="Proteomes" id="UP000635245"/>
    </source>
</evidence>
<organism evidence="5 6">
    <name type="scientific">Prauserella cavernicola</name>
    <dbReference type="NCBI Taxonomy" id="2800127"/>
    <lineage>
        <taxon>Bacteria</taxon>
        <taxon>Bacillati</taxon>
        <taxon>Actinomycetota</taxon>
        <taxon>Actinomycetes</taxon>
        <taxon>Pseudonocardiales</taxon>
        <taxon>Pseudonocardiaceae</taxon>
        <taxon>Prauserella</taxon>
    </lineage>
</organism>
<feature type="domain" description="HTH araC/xylS-type" evidence="4">
    <location>
        <begin position="127"/>
        <end position="225"/>
    </location>
</feature>
<keyword evidence="6" id="KW-1185">Reference proteome</keyword>
<dbReference type="PROSITE" id="PS01124">
    <property type="entry name" value="HTH_ARAC_FAMILY_2"/>
    <property type="match status" value="1"/>
</dbReference>
<evidence type="ECO:0000256" key="2">
    <source>
        <dbReference type="ARBA" id="ARBA00023125"/>
    </source>
</evidence>
<dbReference type="EMBL" id="JAENJH010000010">
    <property type="protein sequence ID" value="MBK1788528.1"/>
    <property type="molecule type" value="Genomic_DNA"/>
</dbReference>
<gene>
    <name evidence="5" type="ORF">JHE00_29720</name>
</gene>
<name>A0A934R0C4_9PSEU</name>
<dbReference type="InterPro" id="IPR046532">
    <property type="entry name" value="DUF6597"/>
</dbReference>